<evidence type="ECO:0000256" key="1">
    <source>
        <dbReference type="SAM" id="Phobius"/>
    </source>
</evidence>
<feature type="transmembrane region" description="Helical" evidence="1">
    <location>
        <begin position="193"/>
        <end position="209"/>
    </location>
</feature>
<evidence type="ECO:0000313" key="2">
    <source>
        <dbReference type="EMBL" id="AXY57947.1"/>
    </source>
</evidence>
<feature type="transmembrane region" description="Helical" evidence="1">
    <location>
        <begin position="221"/>
        <end position="243"/>
    </location>
</feature>
<keyword evidence="1" id="KW-0472">Membrane</keyword>
<proteinExistence type="predicted"/>
<reference evidence="3" key="1">
    <citation type="submission" date="2018-09" db="EMBL/GenBank/DDBJ databases">
        <title>The complete genome of Acinetobacter sp. strain WCHAc010005.</title>
        <authorList>
            <person name="Hu Y."/>
            <person name="Long H."/>
            <person name="Feng Y."/>
            <person name="Zong Z."/>
        </authorList>
    </citation>
    <scope>NUCLEOTIDE SEQUENCE [LARGE SCALE GENOMIC DNA]</scope>
    <source>
        <strain evidence="3">WCHAc010005</strain>
    </source>
</reference>
<gene>
    <name evidence="2" type="ORF">CDG60_16090</name>
</gene>
<organism evidence="2 3">
    <name type="scientific">Acinetobacter chinensis</name>
    <dbReference type="NCBI Taxonomy" id="2004650"/>
    <lineage>
        <taxon>Bacteria</taxon>
        <taxon>Pseudomonadati</taxon>
        <taxon>Pseudomonadota</taxon>
        <taxon>Gammaproteobacteria</taxon>
        <taxon>Moraxellales</taxon>
        <taxon>Moraxellaceae</taxon>
        <taxon>Acinetobacter</taxon>
    </lineage>
</organism>
<dbReference type="EMBL" id="CP032134">
    <property type="protein sequence ID" value="AXY57947.1"/>
    <property type="molecule type" value="Genomic_DNA"/>
</dbReference>
<name>A0A3B7M295_9GAMM</name>
<accession>A0A3B7M295</accession>
<keyword evidence="1" id="KW-1133">Transmembrane helix</keyword>
<feature type="transmembrane region" description="Helical" evidence="1">
    <location>
        <begin position="53"/>
        <end position="75"/>
    </location>
</feature>
<dbReference type="RefSeq" id="WP_087512838.1">
    <property type="nucleotide sequence ID" value="NZ_CP032134.1"/>
</dbReference>
<sequence>MPFTFSHTVATLLFRPWLQKQQLSATGLILGCMAPDFEYFLRMKMQGDFGHHFAGIFLVDIPVSIILALFIHIVIRDQFIEHLPYFLRQRFIVFQHHDWLSYCMKNIWIIVISIFLGILTHIAWDAFTHKTGFFVQQMSFLQQMLYLGNISIPVFKFLQYLSGVLGLWVVMMFIYKMPVSQLPENQNHTQKMFIYWSMILLCFISLFSWKMQFNSFSAQSLVTVLVVAIPCFFWSVLGVSALFKYLRLNNQKPEYFD</sequence>
<feature type="transmembrane region" description="Helical" evidence="1">
    <location>
        <begin position="107"/>
        <end position="124"/>
    </location>
</feature>
<dbReference type="InterPro" id="IPR025238">
    <property type="entry name" value="DUF4184"/>
</dbReference>
<dbReference type="Pfam" id="PF13803">
    <property type="entry name" value="DUF4184"/>
    <property type="match status" value="1"/>
</dbReference>
<feature type="transmembrane region" description="Helical" evidence="1">
    <location>
        <begin position="145"/>
        <end position="173"/>
    </location>
</feature>
<evidence type="ECO:0000313" key="3">
    <source>
        <dbReference type="Proteomes" id="UP000263753"/>
    </source>
</evidence>
<protein>
    <submittedName>
        <fullName evidence="2">DUF4184 family protein</fullName>
    </submittedName>
</protein>
<keyword evidence="1" id="KW-0812">Transmembrane</keyword>
<dbReference type="Proteomes" id="UP000263753">
    <property type="component" value="Chromosome"/>
</dbReference>
<dbReference type="KEGG" id="achi:CDG60_16090"/>
<dbReference type="AlphaFoldDB" id="A0A3B7M295"/>